<protein>
    <submittedName>
        <fullName evidence="2">5'-methylthioadenosine/S-adenosylhomocysteine nucleosidase</fullName>
        <ecNumber evidence="2">3.2.2.9</ecNumber>
    </submittedName>
</protein>
<dbReference type="PANTHER" id="PTHR46832:SF1">
    <property type="entry name" value="5'-METHYLTHIOADENOSINE_S-ADENOSYLHOMOCYSTEINE NUCLEOSIDASE"/>
    <property type="match status" value="1"/>
</dbReference>
<dbReference type="InterPro" id="IPR035994">
    <property type="entry name" value="Nucleoside_phosphorylase_sf"/>
</dbReference>
<dbReference type="SUPFAM" id="SSF53167">
    <property type="entry name" value="Purine and uridine phosphorylases"/>
    <property type="match status" value="1"/>
</dbReference>
<sequence>MKTGIVAALPQEMATLVRPIPSPGVVVSPRDNVFCILSGVGARCAADAARKLLERGIDRLVSWGCAGALAPDLCSGDLLLPEVVITSNHRRWILDEDWRMKLMLQMGGLCRIRQGSLYTSELPVTTKSARKRLYEKTGAIAVDLESSAIAEFAGRKGIPVVVLRVVADIYETKIPGVIRDSIGKDGFIDGRAIFRKLLVRPSEWPNTIRVIREFRASCSTLSLIAQKID</sequence>
<dbReference type="GO" id="GO:0008782">
    <property type="term" value="F:adenosylhomocysteine nucleosidase activity"/>
    <property type="evidence" value="ECO:0007669"/>
    <property type="project" value="UniProtKB-EC"/>
</dbReference>
<evidence type="ECO:0000313" key="2">
    <source>
        <dbReference type="EMBL" id="AWT60162.1"/>
    </source>
</evidence>
<name>A0A2Z4AQK7_9BACT</name>
<dbReference type="EMBL" id="CP029803">
    <property type="protein sequence ID" value="AWT60162.1"/>
    <property type="molecule type" value="Genomic_DNA"/>
</dbReference>
<dbReference type="Pfam" id="PF01048">
    <property type="entry name" value="PNP_UDP_1"/>
    <property type="match status" value="1"/>
</dbReference>
<dbReference type="Proteomes" id="UP000247465">
    <property type="component" value="Chromosome"/>
</dbReference>
<dbReference type="CDD" id="cd17768">
    <property type="entry name" value="adenosylhopane_nucleosidase_HpnG-like"/>
    <property type="match status" value="1"/>
</dbReference>
<dbReference type="PANTHER" id="PTHR46832">
    <property type="entry name" value="5'-METHYLTHIOADENOSINE/S-ADENOSYLHOMOCYSTEINE NUCLEOSIDASE"/>
    <property type="match status" value="1"/>
</dbReference>
<evidence type="ECO:0000313" key="3">
    <source>
        <dbReference type="Proteomes" id="UP000247465"/>
    </source>
</evidence>
<organism evidence="2 3">
    <name type="scientific">Candidatus Moanibacter tarae</name>
    <dbReference type="NCBI Taxonomy" id="2200854"/>
    <lineage>
        <taxon>Bacteria</taxon>
        <taxon>Pseudomonadati</taxon>
        <taxon>Verrucomicrobiota</taxon>
        <taxon>Opitutia</taxon>
        <taxon>Puniceicoccales</taxon>
        <taxon>Puniceicoccales incertae sedis</taxon>
        <taxon>Candidatus Moanibacter</taxon>
    </lineage>
</organism>
<dbReference type="GO" id="GO:0008930">
    <property type="term" value="F:methylthioadenosine nucleosidase activity"/>
    <property type="evidence" value="ECO:0007669"/>
    <property type="project" value="TreeGrafter"/>
</dbReference>
<proteinExistence type="predicted"/>
<keyword evidence="2" id="KW-0378">Hydrolase</keyword>
<dbReference type="Gene3D" id="3.40.50.1580">
    <property type="entry name" value="Nucleoside phosphorylase domain"/>
    <property type="match status" value="1"/>
</dbReference>
<dbReference type="GO" id="GO:0009116">
    <property type="term" value="P:nucleoside metabolic process"/>
    <property type="evidence" value="ECO:0007669"/>
    <property type="project" value="InterPro"/>
</dbReference>
<evidence type="ECO:0000259" key="1">
    <source>
        <dbReference type="Pfam" id="PF01048"/>
    </source>
</evidence>
<dbReference type="GO" id="GO:0019284">
    <property type="term" value="P:L-methionine salvage from S-adenosylmethionine"/>
    <property type="evidence" value="ECO:0007669"/>
    <property type="project" value="TreeGrafter"/>
</dbReference>
<dbReference type="GO" id="GO:0005829">
    <property type="term" value="C:cytosol"/>
    <property type="evidence" value="ECO:0007669"/>
    <property type="project" value="TreeGrafter"/>
</dbReference>
<feature type="domain" description="Nucleoside phosphorylase" evidence="1">
    <location>
        <begin position="30"/>
        <end position="172"/>
    </location>
</feature>
<keyword evidence="2" id="KW-0326">Glycosidase</keyword>
<reference evidence="2 3" key="1">
    <citation type="submission" date="2018-06" db="EMBL/GenBank/DDBJ databases">
        <title>Draft Genome Sequence of a Novel Marine Bacterium Related to the Verrucomicrobia.</title>
        <authorList>
            <person name="Vosseberg J."/>
            <person name="Martijn J."/>
            <person name="Ettema T.J.G."/>
        </authorList>
    </citation>
    <scope>NUCLEOTIDE SEQUENCE [LARGE SCALE GENOMIC DNA]</scope>
    <source>
        <strain evidence="2">TARA_B100001123</strain>
    </source>
</reference>
<gene>
    <name evidence="2" type="primary">mtnN</name>
    <name evidence="2" type="ORF">DF168_01364</name>
</gene>
<dbReference type="AlphaFoldDB" id="A0A2Z4AQK7"/>
<dbReference type="KEGG" id="mtar:DF168_01364"/>
<accession>A0A2Z4AQK7</accession>
<dbReference type="InterPro" id="IPR000845">
    <property type="entry name" value="Nucleoside_phosphorylase_d"/>
</dbReference>
<dbReference type="EC" id="3.2.2.9" evidence="2"/>